<evidence type="ECO:0000313" key="2">
    <source>
        <dbReference type="Proteomes" id="UP000005237"/>
    </source>
</evidence>
<organism evidence="1 2">
    <name type="scientific">Caenorhabditis japonica</name>
    <dbReference type="NCBI Taxonomy" id="281687"/>
    <lineage>
        <taxon>Eukaryota</taxon>
        <taxon>Metazoa</taxon>
        <taxon>Ecdysozoa</taxon>
        <taxon>Nematoda</taxon>
        <taxon>Chromadorea</taxon>
        <taxon>Rhabditida</taxon>
        <taxon>Rhabditina</taxon>
        <taxon>Rhabditomorpha</taxon>
        <taxon>Rhabditoidea</taxon>
        <taxon>Rhabditidae</taxon>
        <taxon>Peloderinae</taxon>
        <taxon>Caenorhabditis</taxon>
    </lineage>
</organism>
<dbReference type="EnsemblMetazoa" id="CJA15069.1">
    <property type="protein sequence ID" value="CJA15069.1"/>
    <property type="gene ID" value="WBGene00134273"/>
</dbReference>
<proteinExistence type="predicted"/>
<keyword evidence="2" id="KW-1185">Reference proteome</keyword>
<protein>
    <submittedName>
        <fullName evidence="1">Uncharacterized protein</fullName>
    </submittedName>
</protein>
<evidence type="ECO:0000313" key="1">
    <source>
        <dbReference type="EnsemblMetazoa" id="CJA15069.1"/>
    </source>
</evidence>
<dbReference type="Proteomes" id="UP000005237">
    <property type="component" value="Unassembled WGS sequence"/>
</dbReference>
<accession>A0A8R1DXY6</accession>
<reference evidence="2" key="1">
    <citation type="submission" date="2010-08" db="EMBL/GenBank/DDBJ databases">
        <authorList>
            <consortium name="Caenorhabditis japonica Sequencing Consortium"/>
            <person name="Wilson R.K."/>
        </authorList>
    </citation>
    <scope>NUCLEOTIDE SEQUENCE [LARGE SCALE GENOMIC DNA]</scope>
    <source>
        <strain evidence="2">DF5081</strain>
    </source>
</reference>
<dbReference type="AlphaFoldDB" id="A0A8R1DXY6"/>
<reference evidence="1" key="2">
    <citation type="submission" date="2022-06" db="UniProtKB">
        <authorList>
            <consortium name="EnsemblMetazoa"/>
        </authorList>
    </citation>
    <scope>IDENTIFICATION</scope>
    <source>
        <strain evidence="1">DF5081</strain>
    </source>
</reference>
<name>A0A8R1DXY6_CAEJA</name>
<sequence length="223" mass="24851">MSFGSGFVTLPYHELFATSNGAEKVSRENWGMVSIDQPTIPTHTVQKRRKSTSILAKKRAKMTRQDELITNEEARKVATAILDQIQNTPGKISLDFQSPHTANLIPLPENVATVQKSDWQVNRVQEGQLHSLMSQNPKKFQSLKFPKIQKGKVQMEVLPRQQTLKEAVETLTNPPKTDDNFVGFSVAIANILRKCDAGKAQVVTEAIANLVKEEVLESSKAMN</sequence>
<dbReference type="OMA" id="SRENWGM"/>